<keyword evidence="5" id="KW-1003">Cell membrane</keyword>
<comment type="subcellular location">
    <subcellularLocation>
        <location evidence="1">Cell membrane</location>
        <topology evidence="1">Multi-pass membrane protein</topology>
    </subcellularLocation>
</comment>
<evidence type="ECO:0000256" key="2">
    <source>
        <dbReference type="ARBA" id="ARBA00008417"/>
    </source>
</evidence>
<evidence type="ECO:0000256" key="7">
    <source>
        <dbReference type="ARBA" id="ARBA00022989"/>
    </source>
</evidence>
<feature type="transmembrane region" description="Helical" evidence="10">
    <location>
        <begin position="172"/>
        <end position="191"/>
    </location>
</feature>
<feature type="transmembrane region" description="Helical" evidence="10">
    <location>
        <begin position="139"/>
        <end position="160"/>
    </location>
</feature>
<evidence type="ECO:0000256" key="5">
    <source>
        <dbReference type="ARBA" id="ARBA00022475"/>
    </source>
</evidence>
<gene>
    <name evidence="11" type="primary">mepA_5</name>
    <name evidence="11" type="ORF">NCTC11087_01927</name>
</gene>
<organism evidence="11 12">
    <name type="scientific">Faecalicoccus pleomorphus</name>
    <dbReference type="NCBI Taxonomy" id="1323"/>
    <lineage>
        <taxon>Bacteria</taxon>
        <taxon>Bacillati</taxon>
        <taxon>Bacillota</taxon>
        <taxon>Erysipelotrichia</taxon>
        <taxon>Erysipelotrichales</taxon>
        <taxon>Erysipelotrichaceae</taxon>
        <taxon>Faecalicoccus</taxon>
    </lineage>
</organism>
<keyword evidence="7 10" id="KW-1133">Transmembrane helix</keyword>
<evidence type="ECO:0000256" key="10">
    <source>
        <dbReference type="SAM" id="Phobius"/>
    </source>
</evidence>
<dbReference type="RefSeq" id="WP_022789577.1">
    <property type="nucleotide sequence ID" value="NZ_JACJKL010000016.1"/>
</dbReference>
<accession>A0A380LM73</accession>
<feature type="transmembrane region" description="Helical" evidence="10">
    <location>
        <begin position="397"/>
        <end position="415"/>
    </location>
</feature>
<dbReference type="Pfam" id="PF01554">
    <property type="entry name" value="MatE"/>
    <property type="match status" value="2"/>
</dbReference>
<dbReference type="GeneID" id="77462863"/>
<feature type="transmembrane region" description="Helical" evidence="10">
    <location>
        <begin position="322"/>
        <end position="349"/>
    </location>
</feature>
<dbReference type="PANTHER" id="PTHR43823:SF3">
    <property type="entry name" value="MULTIDRUG EXPORT PROTEIN MEPA"/>
    <property type="match status" value="1"/>
</dbReference>
<dbReference type="OrthoDB" id="9811110at2"/>
<evidence type="ECO:0000256" key="6">
    <source>
        <dbReference type="ARBA" id="ARBA00022692"/>
    </source>
</evidence>
<evidence type="ECO:0000313" key="11">
    <source>
        <dbReference type="EMBL" id="SUO04994.1"/>
    </source>
</evidence>
<dbReference type="PANTHER" id="PTHR43823">
    <property type="entry name" value="SPORULATION PROTEIN YKVU"/>
    <property type="match status" value="1"/>
</dbReference>
<dbReference type="InterPro" id="IPR051327">
    <property type="entry name" value="MATE_MepA_subfamily"/>
</dbReference>
<evidence type="ECO:0000313" key="12">
    <source>
        <dbReference type="Proteomes" id="UP000255523"/>
    </source>
</evidence>
<feature type="transmembrane region" description="Helical" evidence="10">
    <location>
        <begin position="427"/>
        <end position="446"/>
    </location>
</feature>
<dbReference type="InterPro" id="IPR048279">
    <property type="entry name" value="MdtK-like"/>
</dbReference>
<dbReference type="AlphaFoldDB" id="A0A380LM73"/>
<dbReference type="InterPro" id="IPR045070">
    <property type="entry name" value="MATE_MepA-like"/>
</dbReference>
<feature type="transmembrane region" description="Helical" evidence="10">
    <location>
        <begin position="355"/>
        <end position="376"/>
    </location>
</feature>
<evidence type="ECO:0000256" key="4">
    <source>
        <dbReference type="ARBA" id="ARBA00022448"/>
    </source>
</evidence>
<evidence type="ECO:0000256" key="1">
    <source>
        <dbReference type="ARBA" id="ARBA00004651"/>
    </source>
</evidence>
<keyword evidence="6 10" id="KW-0812">Transmembrane</keyword>
<dbReference type="GO" id="GO:0046677">
    <property type="term" value="P:response to antibiotic"/>
    <property type="evidence" value="ECO:0007669"/>
    <property type="project" value="UniProtKB-KW"/>
</dbReference>
<keyword evidence="9" id="KW-0046">Antibiotic resistance</keyword>
<dbReference type="NCBIfam" id="TIGR00797">
    <property type="entry name" value="matE"/>
    <property type="match status" value="1"/>
</dbReference>
<dbReference type="Proteomes" id="UP000255523">
    <property type="component" value="Unassembled WGS sequence"/>
</dbReference>
<feature type="transmembrane region" description="Helical" evidence="10">
    <location>
        <begin position="99"/>
        <end position="119"/>
    </location>
</feature>
<dbReference type="InterPro" id="IPR002528">
    <property type="entry name" value="MATE_fam"/>
</dbReference>
<keyword evidence="12" id="KW-1185">Reference proteome</keyword>
<proteinExistence type="inferred from homology"/>
<feature type="transmembrane region" description="Helical" evidence="10">
    <location>
        <begin position="50"/>
        <end position="78"/>
    </location>
</feature>
<name>A0A380LM73_9FIRM</name>
<keyword evidence="4" id="KW-0813">Transport</keyword>
<evidence type="ECO:0000256" key="3">
    <source>
        <dbReference type="ARBA" id="ARBA00022106"/>
    </source>
</evidence>
<dbReference type="CDD" id="cd13143">
    <property type="entry name" value="MATE_MepA_like"/>
    <property type="match status" value="1"/>
</dbReference>
<feature type="transmembrane region" description="Helical" evidence="10">
    <location>
        <begin position="197"/>
        <end position="217"/>
    </location>
</feature>
<dbReference type="PIRSF" id="PIRSF006603">
    <property type="entry name" value="DinF"/>
    <property type="match status" value="1"/>
</dbReference>
<keyword evidence="8 10" id="KW-0472">Membrane</keyword>
<feature type="transmembrane region" description="Helical" evidence="10">
    <location>
        <begin position="12"/>
        <end position="30"/>
    </location>
</feature>
<dbReference type="EMBL" id="UHFX01000003">
    <property type="protein sequence ID" value="SUO04994.1"/>
    <property type="molecule type" value="Genomic_DNA"/>
</dbReference>
<evidence type="ECO:0000256" key="9">
    <source>
        <dbReference type="ARBA" id="ARBA00023251"/>
    </source>
</evidence>
<comment type="similarity">
    <text evidence="2">Belongs to the multi antimicrobial extrusion (MATE) (TC 2.A.66.1) family. MepA subfamily.</text>
</comment>
<evidence type="ECO:0000256" key="8">
    <source>
        <dbReference type="ARBA" id="ARBA00023136"/>
    </source>
</evidence>
<dbReference type="GO" id="GO:0015297">
    <property type="term" value="F:antiporter activity"/>
    <property type="evidence" value="ECO:0007669"/>
    <property type="project" value="InterPro"/>
</dbReference>
<dbReference type="GO" id="GO:0042910">
    <property type="term" value="F:xenobiotic transmembrane transporter activity"/>
    <property type="evidence" value="ECO:0007669"/>
    <property type="project" value="InterPro"/>
</dbReference>
<dbReference type="GO" id="GO:0005886">
    <property type="term" value="C:plasma membrane"/>
    <property type="evidence" value="ECO:0007669"/>
    <property type="project" value="UniProtKB-SubCell"/>
</dbReference>
<sequence length="455" mass="50060">MKNRQVDFSNGRILENIVMCAAPMLVAQLLNLMYNIVDRIYIGKIEGIGVVALGGVGLCFPIISLITAFTNLFGAGGAPLCSIERGKRNIEKAQRIMNISFYMLILTAIVLTIVGILVSEPLLYIFGASDTTIQYALPYMRIYFVGTLFSMIALGMNPFINAQGFASTGMMTIFIGAIANIILDPIFIFGLDMGVQGAAIATVISQILSAIFVFRFLTGKSSELKLQHFKNVEFRGKEIQDVISLGSSSFVMQCTNSLVQIACNSMLSQVGSDLYISCMTVINSVRQILEVPVLAIGDGSSPILSYNYGAGIGKGVKKAIRIITFAGVVYTLVAWMFIILFPQFFIHIFNSEPDLLQIAVPAMHVYFFAFVFQAFQYCGQTVFKSLNKKKQAIFFSLLRKVVIVVPLTFILPHLGFKAMGVFMAEPISNFVGGLICFITMLVTVYCKLDVKRNKE</sequence>
<reference evidence="11 12" key="1">
    <citation type="submission" date="2018-06" db="EMBL/GenBank/DDBJ databases">
        <authorList>
            <consortium name="Pathogen Informatics"/>
            <person name="Doyle S."/>
        </authorList>
    </citation>
    <scope>NUCLEOTIDE SEQUENCE [LARGE SCALE GENOMIC DNA]</scope>
    <source>
        <strain evidence="11 12">NCTC11087</strain>
    </source>
</reference>
<protein>
    <recommendedName>
        <fullName evidence="3">Multidrug export protein MepA</fullName>
    </recommendedName>
</protein>